<feature type="region of interest" description="Disordered" evidence="1">
    <location>
        <begin position="1"/>
        <end position="71"/>
    </location>
</feature>
<proteinExistence type="predicted"/>
<keyword evidence="3" id="KW-1185">Reference proteome</keyword>
<comment type="caution">
    <text evidence="2">The sequence shown here is derived from an EMBL/GenBank/DDBJ whole genome shotgun (WGS) entry which is preliminary data.</text>
</comment>
<evidence type="ECO:0000313" key="3">
    <source>
        <dbReference type="Proteomes" id="UP001501822"/>
    </source>
</evidence>
<dbReference type="EMBL" id="BAAABM010000047">
    <property type="protein sequence ID" value="GAA0355692.1"/>
    <property type="molecule type" value="Genomic_DNA"/>
</dbReference>
<dbReference type="Proteomes" id="UP001501822">
    <property type="component" value="Unassembled WGS sequence"/>
</dbReference>
<gene>
    <name evidence="2" type="ORF">GCM10010151_51640</name>
</gene>
<name>A0ABN0X5J1_9ACTN</name>
<accession>A0ABN0X5J1</accession>
<evidence type="ECO:0000313" key="2">
    <source>
        <dbReference type="EMBL" id="GAA0355692.1"/>
    </source>
</evidence>
<organism evidence="2 3">
    <name type="scientific">Actinoallomurus spadix</name>
    <dbReference type="NCBI Taxonomy" id="79912"/>
    <lineage>
        <taxon>Bacteria</taxon>
        <taxon>Bacillati</taxon>
        <taxon>Actinomycetota</taxon>
        <taxon>Actinomycetes</taxon>
        <taxon>Streptosporangiales</taxon>
        <taxon>Thermomonosporaceae</taxon>
        <taxon>Actinoallomurus</taxon>
    </lineage>
</organism>
<reference evidence="2 3" key="1">
    <citation type="journal article" date="2019" name="Int. J. Syst. Evol. Microbiol.">
        <title>The Global Catalogue of Microorganisms (GCM) 10K type strain sequencing project: providing services to taxonomists for standard genome sequencing and annotation.</title>
        <authorList>
            <consortium name="The Broad Institute Genomics Platform"/>
            <consortium name="The Broad Institute Genome Sequencing Center for Infectious Disease"/>
            <person name="Wu L."/>
            <person name="Ma J."/>
        </authorList>
    </citation>
    <scope>NUCLEOTIDE SEQUENCE [LARGE SCALE GENOMIC DNA]</scope>
    <source>
        <strain evidence="2 3">JCM 3146</strain>
    </source>
</reference>
<evidence type="ECO:0000256" key="1">
    <source>
        <dbReference type="SAM" id="MobiDB-lite"/>
    </source>
</evidence>
<sequence length="71" mass="7516">MGPGKLLPAWRRDKQSKDGPSSLRTGRTVRGRPGSLRWDEQSKELSVSNGYEGAVPAAGRGPSNASPGLRA</sequence>
<protein>
    <submittedName>
        <fullName evidence="2">Uncharacterized protein</fullName>
    </submittedName>
</protein>